<dbReference type="Proteomes" id="UP001151752">
    <property type="component" value="Chromosome 3"/>
</dbReference>
<dbReference type="EMBL" id="JAPFFM010000017">
    <property type="protein sequence ID" value="KAJ6694618.1"/>
    <property type="molecule type" value="Genomic_DNA"/>
</dbReference>
<keyword evidence="3" id="KW-1185">Reference proteome</keyword>
<evidence type="ECO:0008006" key="4">
    <source>
        <dbReference type="Google" id="ProtNLM"/>
    </source>
</evidence>
<protein>
    <recommendedName>
        <fullName evidence="4">Secreted protein</fullName>
    </recommendedName>
</protein>
<organism evidence="2 3">
    <name type="scientific">Salix koriyanagi</name>
    <dbReference type="NCBI Taxonomy" id="2511006"/>
    <lineage>
        <taxon>Eukaryota</taxon>
        <taxon>Viridiplantae</taxon>
        <taxon>Streptophyta</taxon>
        <taxon>Embryophyta</taxon>
        <taxon>Tracheophyta</taxon>
        <taxon>Spermatophyta</taxon>
        <taxon>Magnoliopsida</taxon>
        <taxon>eudicotyledons</taxon>
        <taxon>Gunneridae</taxon>
        <taxon>Pentapetalae</taxon>
        <taxon>rosids</taxon>
        <taxon>fabids</taxon>
        <taxon>Malpighiales</taxon>
        <taxon>Salicaceae</taxon>
        <taxon>Saliceae</taxon>
        <taxon>Salix</taxon>
    </lineage>
</organism>
<proteinExistence type="predicted"/>
<gene>
    <name evidence="2" type="ORF">OIU74_013860</name>
</gene>
<sequence>MVVLGHFVVVVVVDTIAILSSIPNACVAANKMNVTALNMIRHGYARVRSQQSVPRTGTVCTGMAKPNYDKEQSFKVGDAKYVKALTSSAGALKCSRTSRC</sequence>
<reference evidence="2" key="1">
    <citation type="submission" date="2022-11" db="EMBL/GenBank/DDBJ databases">
        <authorList>
            <person name="Hyden B.L."/>
            <person name="Feng K."/>
            <person name="Yates T."/>
            <person name="Jawdy S."/>
            <person name="Smart L.B."/>
            <person name="Muchero W."/>
        </authorList>
    </citation>
    <scope>NUCLEOTIDE SEQUENCE</scope>
    <source>
        <tissue evidence="2">Shoot tip</tissue>
    </source>
</reference>
<evidence type="ECO:0000256" key="1">
    <source>
        <dbReference type="SAM" id="SignalP"/>
    </source>
</evidence>
<reference evidence="2" key="2">
    <citation type="journal article" date="2023" name="Int. J. Mol. Sci.">
        <title>De Novo Assembly and Annotation of 11 Diverse Shrub Willow (Salix) Genomes Reveals Novel Gene Organization in Sex-Linked Regions.</title>
        <authorList>
            <person name="Hyden B."/>
            <person name="Feng K."/>
            <person name="Yates T.B."/>
            <person name="Jawdy S."/>
            <person name="Cereghino C."/>
            <person name="Smart L.B."/>
            <person name="Muchero W."/>
        </authorList>
    </citation>
    <scope>NUCLEOTIDE SEQUENCE</scope>
    <source>
        <tissue evidence="2">Shoot tip</tissue>
    </source>
</reference>
<dbReference type="AlphaFoldDB" id="A0A9Q0PUJ6"/>
<feature type="chain" id="PRO_5040220106" description="Secreted protein" evidence="1">
    <location>
        <begin position="29"/>
        <end position="100"/>
    </location>
</feature>
<keyword evidence="1" id="KW-0732">Signal</keyword>
<name>A0A9Q0PUJ6_9ROSI</name>
<comment type="caution">
    <text evidence="2">The sequence shown here is derived from an EMBL/GenBank/DDBJ whole genome shotgun (WGS) entry which is preliminary data.</text>
</comment>
<accession>A0A9Q0PUJ6</accession>
<evidence type="ECO:0000313" key="2">
    <source>
        <dbReference type="EMBL" id="KAJ6694618.1"/>
    </source>
</evidence>
<evidence type="ECO:0000313" key="3">
    <source>
        <dbReference type="Proteomes" id="UP001151752"/>
    </source>
</evidence>
<feature type="signal peptide" evidence="1">
    <location>
        <begin position="1"/>
        <end position="28"/>
    </location>
</feature>